<proteinExistence type="predicted"/>
<dbReference type="CDD" id="cd10144">
    <property type="entry name" value="Peptidase_S74_CIMCD"/>
    <property type="match status" value="1"/>
</dbReference>
<accession>A0A0H3G253</accession>
<dbReference type="OrthoDB" id="564699at2"/>
<sequence>MSTLTISEMTDAGSVTEDDLIEISRPVANGYATYKAKIGYIKNLTTNYDSVIAALGHEPVSVDLSNFNAATFQQKVAISYGQITKGLGYEPMNVDFSNFNGSTFQQKVTLSYGQITGGLGYEPANKDLSNIDGMGLVSKINAVRGAAPVLTTGGELTGNLNPASDGVITLGQPNRKWAEIYASNGAINTSDARQKMDIASVPDEVLDVWGNLSWRQFKFRKAVETKGFDKARWHFGLIAQEVEDAYKNAGLDAESLGMICHDHWEAHTRREKTGNMGKNGKPVYRDVLVPAGEAYGLRYSECQAIEAAWQRREIIRQQAEIDALKAQLTQAQA</sequence>
<dbReference type="PROSITE" id="PS51688">
    <property type="entry name" value="ICA"/>
    <property type="match status" value="1"/>
</dbReference>
<dbReference type="Gene3D" id="1.10.10.10">
    <property type="entry name" value="Winged helix-like DNA-binding domain superfamily/Winged helix DNA-binding domain"/>
    <property type="match status" value="1"/>
</dbReference>
<dbReference type="Proteomes" id="UP000001494">
    <property type="component" value="Chromosome"/>
</dbReference>
<protein>
    <recommendedName>
        <fullName evidence="1">Peptidase S74 domain-containing protein</fullName>
    </recommendedName>
</protein>
<evidence type="ECO:0000259" key="1">
    <source>
        <dbReference type="PROSITE" id="PS51688"/>
    </source>
</evidence>
<name>A0A0H3G253_ZYMMA</name>
<dbReference type="AlphaFoldDB" id="A0A0H3G253"/>
<dbReference type="InterPro" id="IPR030392">
    <property type="entry name" value="S74_ICA"/>
</dbReference>
<evidence type="ECO:0000313" key="3">
    <source>
        <dbReference type="Proteomes" id="UP000001494"/>
    </source>
</evidence>
<reference evidence="2 3" key="1">
    <citation type="journal article" date="2011" name="J. Bacteriol.">
        <title>Genome sequence of the ethanol-producing Zymomonas mobilis subsp. mobilis lectotype strain ATCC 10988.</title>
        <authorList>
            <person name="Pappas K.M."/>
            <person name="Kouvelis V.N."/>
            <person name="Saunders E."/>
            <person name="Brettin T.S."/>
            <person name="Bruce D."/>
            <person name="Detter C."/>
            <person name="Balakireva M."/>
            <person name="Han C.S."/>
            <person name="Savvakis G."/>
            <person name="Kyrpides N.C."/>
            <person name="Typas M.A."/>
        </authorList>
    </citation>
    <scope>NUCLEOTIDE SEQUENCE [LARGE SCALE GENOMIC DNA]</scope>
    <source>
        <strain evidence="3">ATCC 10988 / DSM 424 / CCUG 17860 / LMG 404 / NCIMB 8938 / NRRL B-806 / ZM1</strain>
    </source>
</reference>
<dbReference type="InterPro" id="IPR036388">
    <property type="entry name" value="WH-like_DNA-bd_sf"/>
</dbReference>
<dbReference type="HOGENOM" id="CLU_745874_0_0_5"/>
<dbReference type="EMBL" id="CP002850">
    <property type="protein sequence ID" value="AEH62771.1"/>
    <property type="molecule type" value="Genomic_DNA"/>
</dbReference>
<gene>
    <name evidence="2" type="ordered locus">Zmob_0936</name>
</gene>
<dbReference type="RefSeq" id="WP_011240316.1">
    <property type="nucleotide sequence ID" value="NC_017262.1"/>
</dbReference>
<organism evidence="2 3">
    <name type="scientific">Zymomonas mobilis subsp. mobilis (strain ATCC 10988 / DSM 424 / LMG 404 / NCIMB 8938 / NRRL B-806 / ZM1)</name>
    <dbReference type="NCBI Taxonomy" id="555217"/>
    <lineage>
        <taxon>Bacteria</taxon>
        <taxon>Pseudomonadati</taxon>
        <taxon>Pseudomonadota</taxon>
        <taxon>Alphaproteobacteria</taxon>
        <taxon>Sphingomonadales</taxon>
        <taxon>Zymomonadaceae</taxon>
        <taxon>Zymomonas</taxon>
    </lineage>
</organism>
<evidence type="ECO:0000313" key="2">
    <source>
        <dbReference type="EMBL" id="AEH62771.1"/>
    </source>
</evidence>
<dbReference type="KEGG" id="zmm:Zmob_0936"/>
<dbReference type="Pfam" id="PF13884">
    <property type="entry name" value="Peptidase_S74"/>
    <property type="match status" value="1"/>
</dbReference>
<feature type="domain" description="Peptidase S74" evidence="1">
    <location>
        <begin position="190"/>
        <end position="328"/>
    </location>
</feature>